<comment type="subcellular location">
    <subcellularLocation>
        <location evidence="1">Cell membrane</location>
        <topology evidence="1">Multi-pass membrane protein</topology>
    </subcellularLocation>
</comment>
<dbReference type="EMBL" id="CP151263">
    <property type="protein sequence ID" value="WZH46158.1"/>
    <property type="molecule type" value="Genomic_DNA"/>
</dbReference>
<dbReference type="Pfam" id="PF24357">
    <property type="entry name" value="TMD0_ABC"/>
    <property type="match status" value="1"/>
</dbReference>
<evidence type="ECO:0000256" key="6">
    <source>
        <dbReference type="ARBA" id="ARBA00022840"/>
    </source>
</evidence>
<keyword evidence="8 10" id="KW-0472">Membrane</keyword>
<dbReference type="CDD" id="cd03250">
    <property type="entry name" value="ABCC_MRP_domain1"/>
    <property type="match status" value="1"/>
</dbReference>
<dbReference type="InterPro" id="IPR056227">
    <property type="entry name" value="TMD0_ABC"/>
</dbReference>
<dbReference type="InterPro" id="IPR003593">
    <property type="entry name" value="AAA+_ATPase"/>
</dbReference>
<dbReference type="SUPFAM" id="SSF90123">
    <property type="entry name" value="ABC transporter transmembrane region"/>
    <property type="match status" value="2"/>
</dbReference>
<dbReference type="SMART" id="SM00382">
    <property type="entry name" value="AAA"/>
    <property type="match status" value="2"/>
</dbReference>
<evidence type="ECO:0000256" key="4">
    <source>
        <dbReference type="ARBA" id="ARBA00022692"/>
    </source>
</evidence>
<feature type="domain" description="ABC transporter" evidence="11">
    <location>
        <begin position="1112"/>
        <end position="1346"/>
    </location>
</feature>
<evidence type="ECO:0000256" key="1">
    <source>
        <dbReference type="ARBA" id="ARBA00004651"/>
    </source>
</evidence>
<dbReference type="InterPro" id="IPR027417">
    <property type="entry name" value="P-loop_NTPase"/>
</dbReference>
<dbReference type="PROSITE" id="PS50929">
    <property type="entry name" value="ABC_TM1F"/>
    <property type="match status" value="2"/>
</dbReference>
<dbReference type="InterPro" id="IPR011527">
    <property type="entry name" value="ABC1_TM_dom"/>
</dbReference>
<dbReference type="InterPro" id="IPR003439">
    <property type="entry name" value="ABC_transporter-like_ATP-bd"/>
</dbReference>
<dbReference type="InterPro" id="IPR050173">
    <property type="entry name" value="ABC_transporter_C-like"/>
</dbReference>
<feature type="region of interest" description="Disordered" evidence="9">
    <location>
        <begin position="778"/>
        <end position="803"/>
    </location>
</feature>
<feature type="transmembrane region" description="Helical" evidence="10">
    <location>
        <begin position="869"/>
        <end position="893"/>
    </location>
</feature>
<dbReference type="CDD" id="cd18580">
    <property type="entry name" value="ABC_6TM_ABCC_D2"/>
    <property type="match status" value="1"/>
</dbReference>
<dbReference type="CDD" id="cd03244">
    <property type="entry name" value="ABCC_MRP_domain2"/>
    <property type="match status" value="1"/>
</dbReference>
<sequence length="1355" mass="149230">MDNYNSTACGDGLFGPSVWTEGCRGGFDFTCEQNRICHDNLANYSPVSFQESILNIVPSALFLAIAGPRAFYLLKSPDKTKRHVTYTPKLITSAVYAALQVVLVALVPSVKQLNTRFSLAAAILNVLAAFSILLLAHAEHVKSVRPSFLLTAYLFVSLLFDAARLRTEWLLSINIAYAATLSCSTAFKLALLVLETIEKRSILILDDKGLSRESTSGPFSRGFFVWLNSLLISGWATVLTNNDLPTIYEKLSSEKLAVRFGKAWKKAWYEHLTFRAGAMVRGGLITMIYGKMMKLPTDDLNESSAVTLMGNDVETLIEKLHFLLVESWANSLTVGIAMYMLAAQLGAVCVAPIVTAISSIGKMMVARQIQYQKATQSRINLTSEVLSSMKPVKMLGLSERFKDIVSQKRDDEINAGKHYRLIQVWLNCITNCNVGMTEAITFGAYAIAAKLGNGEPFSAAQAITALSILGVMMDPLSSLLGSIPGSFSVFGCFKRVEEFLKLDERIDRRQIHGRSKDSFSLPDQHSDRSQETFEATPMKDIPIGADGTRIVIADGNFNWGDKAVLENINTSFPGHKNGSLTMLVGPVGSGKSSLLKAILGETTSSNGHVSLNSSEVAFCDQTPWVMNATIRANIIAESKGYDSAWFETVVKACDLTTDLGRLPEGDLTQVGEQGVKLSGGQKQRIAIARAVYSRKPIAIFDDVFSGVDKVTEQIIFTRVFGKGGVLRKNRTTIILATHAVNRLTESDFVVVLEKGGKVIEQGTFPDLRSGGGYIQNLDISSHDENNDQPSTETKPTEENNKAEVKTQVQDELAEIPSDRSVFMYYFKSNGLHNMALQAFFIASGGVITAFRYVWITWWGDGKGRPSTDLGYWLSIYTVMSAFEGVFITLAIAFSQDLRHVDIILPVASSIFLFEVAACFGAAGLAMAAVSWFAISIPFVIAILVAIQRFYVRTSKQLRLLEIEHKAPLFGHFLETINGLATIRAFGWTQPYTDKVLTRIDEAQKPSYLLNCIQRWLTLVLDMVVAFLTVILVVFAVTLREKINPSLLGIALVNMMRLGTNMKGIVLNWSILETSLGAIARIRMFCSAAPNEQKIGEDSEPEEHWPRNGGLEVQNVNVQYEHTNEPVLRGLSFSIKPGEKLGICGRSGSGKSSFVQALLRMAEITNGRITLDGQDLSSIPRHLIRQRLSCLTQDPFVFSDTIRANLDPCNTSSDGEIRNALERVGILSVIQAKIDVGKDPLNEKMDENFLSHGQRQLFCLARALLKKSSLLILDEPTSSVDTQTDARMQEVIRTEFSDRTIIMIAHRIDTLLDFDKVAVLDAGSLVEFGLPQELLGDEAGAFTRLYRANKGNKTDV</sequence>
<evidence type="ECO:0000313" key="14">
    <source>
        <dbReference type="Proteomes" id="UP001489902"/>
    </source>
</evidence>
<feature type="domain" description="ABC transmembrane type-1" evidence="12">
    <location>
        <begin position="267"/>
        <end position="484"/>
    </location>
</feature>
<feature type="transmembrane region" description="Helical" evidence="10">
    <location>
        <begin position="931"/>
        <end position="951"/>
    </location>
</feature>
<name>A0ABZ2WZC6_9HYPO</name>
<evidence type="ECO:0000256" key="2">
    <source>
        <dbReference type="ARBA" id="ARBA00022448"/>
    </source>
</evidence>
<keyword evidence="6" id="KW-0067">ATP-binding</keyword>
<evidence type="ECO:0000256" key="3">
    <source>
        <dbReference type="ARBA" id="ARBA00022475"/>
    </source>
</evidence>
<dbReference type="PANTHER" id="PTHR24223:SF399">
    <property type="entry name" value="ABC TRANSPORTER ATNG"/>
    <property type="match status" value="1"/>
</dbReference>
<evidence type="ECO:0000256" key="5">
    <source>
        <dbReference type="ARBA" id="ARBA00022741"/>
    </source>
</evidence>
<accession>A0ABZ2WZC6</accession>
<feature type="transmembrane region" description="Helical" evidence="10">
    <location>
        <begin position="86"/>
        <end position="107"/>
    </location>
</feature>
<dbReference type="PROSITE" id="PS00211">
    <property type="entry name" value="ABC_TRANSPORTER_1"/>
    <property type="match status" value="2"/>
</dbReference>
<evidence type="ECO:0000259" key="12">
    <source>
        <dbReference type="PROSITE" id="PS50929"/>
    </source>
</evidence>
<dbReference type="Pfam" id="PF00005">
    <property type="entry name" value="ABC_tran"/>
    <property type="match status" value="2"/>
</dbReference>
<evidence type="ECO:0000256" key="8">
    <source>
        <dbReference type="ARBA" id="ARBA00023136"/>
    </source>
</evidence>
<feature type="transmembrane region" description="Helical" evidence="10">
    <location>
        <begin position="148"/>
        <end position="165"/>
    </location>
</feature>
<feature type="transmembrane region" description="Helical" evidence="10">
    <location>
        <begin position="902"/>
        <end position="925"/>
    </location>
</feature>
<dbReference type="InterPro" id="IPR044726">
    <property type="entry name" value="ABCC_6TM_D2"/>
</dbReference>
<evidence type="ECO:0000256" key="10">
    <source>
        <dbReference type="SAM" id="Phobius"/>
    </source>
</evidence>
<keyword evidence="14" id="KW-1185">Reference proteome</keyword>
<gene>
    <name evidence="13" type="ORF">QYS62_007228</name>
</gene>
<evidence type="ECO:0000256" key="7">
    <source>
        <dbReference type="ARBA" id="ARBA00022989"/>
    </source>
</evidence>
<evidence type="ECO:0000313" key="13">
    <source>
        <dbReference type="EMBL" id="WZH46158.1"/>
    </source>
</evidence>
<dbReference type="InterPro" id="IPR017871">
    <property type="entry name" value="ABC_transporter-like_CS"/>
</dbReference>
<keyword evidence="3" id="KW-1003">Cell membrane</keyword>
<keyword evidence="4 10" id="KW-0812">Transmembrane</keyword>
<feature type="transmembrane region" description="Helical" evidence="10">
    <location>
        <begin position="1015"/>
        <end position="1038"/>
    </location>
</feature>
<dbReference type="Gene3D" id="1.20.1560.10">
    <property type="entry name" value="ABC transporter type 1, transmembrane domain"/>
    <property type="match status" value="2"/>
</dbReference>
<reference evidence="13 14" key="1">
    <citation type="submission" date="2024-04" db="EMBL/GenBank/DDBJ databases">
        <title>Complete genome sequence of Fusarium acuminatum.</title>
        <authorList>
            <person name="Lan B."/>
        </authorList>
    </citation>
    <scope>NUCLEOTIDE SEQUENCE [LARGE SCALE GENOMIC DNA]</scope>
    <source>
        <strain evidence="13">1A</strain>
    </source>
</reference>
<dbReference type="GO" id="GO:0016787">
    <property type="term" value="F:hydrolase activity"/>
    <property type="evidence" value="ECO:0007669"/>
    <property type="project" value="UniProtKB-KW"/>
</dbReference>
<protein>
    <submittedName>
        <fullName evidence="13">P-loop containing nucleoside triphosphate hydrolase protein</fullName>
    </submittedName>
</protein>
<dbReference type="InterPro" id="IPR036640">
    <property type="entry name" value="ABC1_TM_sf"/>
</dbReference>
<dbReference type="Pfam" id="PF00664">
    <property type="entry name" value="ABC_membrane"/>
    <property type="match status" value="2"/>
</dbReference>
<feature type="transmembrane region" description="Helical" evidence="10">
    <location>
        <begin position="835"/>
        <end position="857"/>
    </location>
</feature>
<dbReference type="Gene3D" id="3.40.50.300">
    <property type="entry name" value="P-loop containing nucleotide triphosphate hydrolases"/>
    <property type="match status" value="2"/>
</dbReference>
<keyword evidence="5" id="KW-0547">Nucleotide-binding</keyword>
<feature type="region of interest" description="Disordered" evidence="9">
    <location>
        <begin position="513"/>
        <end position="533"/>
    </location>
</feature>
<feature type="compositionally biased region" description="Basic and acidic residues" evidence="9">
    <location>
        <begin position="794"/>
        <end position="803"/>
    </location>
</feature>
<evidence type="ECO:0000259" key="11">
    <source>
        <dbReference type="PROSITE" id="PS50893"/>
    </source>
</evidence>
<dbReference type="Proteomes" id="UP001489902">
    <property type="component" value="Chromosome 4"/>
</dbReference>
<feature type="domain" description="ABC transmembrane type-1" evidence="12">
    <location>
        <begin position="893"/>
        <end position="1073"/>
    </location>
</feature>
<proteinExistence type="predicted"/>
<organism evidence="13 14">
    <name type="scientific">Fusarium acuminatum</name>
    <dbReference type="NCBI Taxonomy" id="5515"/>
    <lineage>
        <taxon>Eukaryota</taxon>
        <taxon>Fungi</taxon>
        <taxon>Dikarya</taxon>
        <taxon>Ascomycota</taxon>
        <taxon>Pezizomycotina</taxon>
        <taxon>Sordariomycetes</taxon>
        <taxon>Hypocreomycetidae</taxon>
        <taxon>Hypocreales</taxon>
        <taxon>Nectriaceae</taxon>
        <taxon>Fusarium</taxon>
        <taxon>Fusarium tricinctum species complex</taxon>
    </lineage>
</organism>
<dbReference type="PROSITE" id="PS50893">
    <property type="entry name" value="ABC_TRANSPORTER_2"/>
    <property type="match status" value="2"/>
</dbReference>
<evidence type="ECO:0000256" key="9">
    <source>
        <dbReference type="SAM" id="MobiDB-lite"/>
    </source>
</evidence>
<feature type="transmembrane region" description="Helical" evidence="10">
    <location>
        <begin position="336"/>
        <end position="357"/>
    </location>
</feature>
<keyword evidence="2" id="KW-0813">Transport</keyword>
<feature type="transmembrane region" description="Helical" evidence="10">
    <location>
        <begin position="171"/>
        <end position="194"/>
    </location>
</feature>
<dbReference type="SUPFAM" id="SSF52540">
    <property type="entry name" value="P-loop containing nucleoside triphosphate hydrolases"/>
    <property type="match status" value="2"/>
</dbReference>
<feature type="transmembrane region" description="Helical" evidence="10">
    <location>
        <begin position="119"/>
        <end position="136"/>
    </location>
</feature>
<keyword evidence="7 10" id="KW-1133">Transmembrane helix</keyword>
<keyword evidence="13" id="KW-0378">Hydrolase</keyword>
<feature type="domain" description="ABC transporter" evidence="11">
    <location>
        <begin position="550"/>
        <end position="779"/>
    </location>
</feature>
<dbReference type="PANTHER" id="PTHR24223">
    <property type="entry name" value="ATP-BINDING CASSETTE SUB-FAMILY C"/>
    <property type="match status" value="1"/>
</dbReference>